<dbReference type="Proteomes" id="UP000054241">
    <property type="component" value="Unassembled WGS sequence"/>
</dbReference>
<dbReference type="STRING" id="67285.AQI88_06720"/>
<dbReference type="InterPro" id="IPR023401">
    <property type="entry name" value="ODC_N"/>
</dbReference>
<evidence type="ECO:0000313" key="1">
    <source>
        <dbReference type="EMBL" id="KUM97612.1"/>
    </source>
</evidence>
<dbReference type="EMBL" id="LMWL01000009">
    <property type="protein sequence ID" value="KUM97612.1"/>
    <property type="molecule type" value="Genomic_DNA"/>
</dbReference>
<dbReference type="PIRSF" id="PIRSF001439">
    <property type="entry name" value="CryM"/>
    <property type="match status" value="1"/>
</dbReference>
<name>A0A117PXL8_9ACTN</name>
<comment type="caution">
    <text evidence="1">The sequence shown here is derived from an EMBL/GenBank/DDBJ whole genome shotgun (WGS) entry which is preliminary data.</text>
</comment>
<gene>
    <name evidence="1" type="ORF">AQI88_06720</name>
</gene>
<keyword evidence="2" id="KW-1185">Reference proteome</keyword>
<dbReference type="OrthoDB" id="9801817at2"/>
<dbReference type="Pfam" id="PF02423">
    <property type="entry name" value="OCD_Mu_crystall"/>
    <property type="match status" value="1"/>
</dbReference>
<evidence type="ECO:0000313" key="2">
    <source>
        <dbReference type="Proteomes" id="UP000054241"/>
    </source>
</evidence>
<dbReference type="Gene3D" id="3.30.1780.10">
    <property type="entry name" value="ornithine cyclodeaminase, domain 1"/>
    <property type="match status" value="1"/>
</dbReference>
<dbReference type="InterPro" id="IPR036291">
    <property type="entry name" value="NAD(P)-bd_dom_sf"/>
</dbReference>
<protein>
    <recommendedName>
        <fullName evidence="3">Ornithine cyclodeaminase</fullName>
    </recommendedName>
</protein>
<evidence type="ECO:0008006" key="3">
    <source>
        <dbReference type="Google" id="ProtNLM"/>
    </source>
</evidence>
<organism evidence="1 2">
    <name type="scientific">Streptomyces cellostaticus</name>
    <dbReference type="NCBI Taxonomy" id="67285"/>
    <lineage>
        <taxon>Bacteria</taxon>
        <taxon>Bacillati</taxon>
        <taxon>Actinomycetota</taxon>
        <taxon>Actinomycetes</taxon>
        <taxon>Kitasatosporales</taxon>
        <taxon>Streptomycetaceae</taxon>
        <taxon>Streptomyces</taxon>
    </lineage>
</organism>
<dbReference type="Gene3D" id="3.40.50.720">
    <property type="entry name" value="NAD(P)-binding Rossmann-like Domain"/>
    <property type="match status" value="1"/>
</dbReference>
<reference evidence="1 2" key="1">
    <citation type="submission" date="2015-10" db="EMBL/GenBank/DDBJ databases">
        <title>Draft genome sequence of Streptomyces cellostaticus DSM 40189, type strain for the species Streptomyces cellostaticus.</title>
        <authorList>
            <person name="Ruckert C."/>
            <person name="Winkler A."/>
            <person name="Kalinowski J."/>
            <person name="Kampfer P."/>
            <person name="Glaeser S."/>
        </authorList>
    </citation>
    <scope>NUCLEOTIDE SEQUENCE [LARGE SCALE GENOMIC DNA]</scope>
    <source>
        <strain evidence="1 2">DSM 40189</strain>
    </source>
</reference>
<sequence length="343" mass="37029">MDALVLTQRHVGKIVELCGRDVFADLVIDRLHRALAEKSKGVAPARAGFSRCHGDTGSIEWMPYHVPGDCMTLKTVSYTPFRTTKRQYLPVISATLTRFDDETGRLTAMCDARLLTAIRTGAASAVASRLLARPESRVLGLVGAGAQAVTQAHALSRVFPLEQILVHDIEASHAASFADRVRFLDLQVRPAGLAELVATADIICTATTVGVGEGPVLSADGLQPHAHINAVGADLVGKTELPLPLLRAALVVPDHLDQARHEGECQQLSEPEIGPRLSAVCSHPERWAPYRHRTTVFDSTGHALEDHVALDVLLQLAAETGVGERMLMEHLPDDALDPYTFAH</sequence>
<dbReference type="AlphaFoldDB" id="A0A117PXL8"/>
<dbReference type="PANTHER" id="PTHR13812">
    <property type="entry name" value="KETIMINE REDUCTASE MU-CRYSTALLIN"/>
    <property type="match status" value="1"/>
</dbReference>
<dbReference type="InterPro" id="IPR003462">
    <property type="entry name" value="ODC_Mu_crystall"/>
</dbReference>
<dbReference type="GO" id="GO:0005737">
    <property type="term" value="C:cytoplasm"/>
    <property type="evidence" value="ECO:0007669"/>
    <property type="project" value="TreeGrafter"/>
</dbReference>
<dbReference type="SUPFAM" id="SSF51735">
    <property type="entry name" value="NAD(P)-binding Rossmann-fold domains"/>
    <property type="match status" value="1"/>
</dbReference>
<proteinExistence type="predicted"/>
<accession>A0A117PXL8</accession>
<dbReference type="PANTHER" id="PTHR13812:SF19">
    <property type="entry name" value="KETIMINE REDUCTASE MU-CRYSTALLIN"/>
    <property type="match status" value="1"/>
</dbReference>